<dbReference type="EMBL" id="CAADFY010000199">
    <property type="protein sequence ID" value="VFK60096.1"/>
    <property type="molecule type" value="Genomic_DNA"/>
</dbReference>
<evidence type="ECO:0000313" key="2">
    <source>
        <dbReference type="EMBL" id="VFK69491.1"/>
    </source>
</evidence>
<evidence type="ECO:0000313" key="1">
    <source>
        <dbReference type="EMBL" id="VFK60096.1"/>
    </source>
</evidence>
<organism evidence="1">
    <name type="scientific">Candidatus Kentrum sp. TUN</name>
    <dbReference type="NCBI Taxonomy" id="2126343"/>
    <lineage>
        <taxon>Bacteria</taxon>
        <taxon>Pseudomonadati</taxon>
        <taxon>Pseudomonadota</taxon>
        <taxon>Gammaproteobacteria</taxon>
        <taxon>Candidatus Kentrum</taxon>
    </lineage>
</organism>
<dbReference type="AlphaFoldDB" id="A0A451A230"/>
<protein>
    <submittedName>
        <fullName evidence="1">Uncharacterized protein</fullName>
    </submittedName>
</protein>
<sequence>MKQGRWEDHCIWHENDDVDEFCRDYFASNDRRMALFTAAGFDPRSGQVPNLLAKHVGNRETTIAFFIREERTDTDKELRAQAEKNLSELLVGRNLSS</sequence>
<proteinExistence type="predicted"/>
<name>A0A451A230_9GAMM</name>
<gene>
    <name evidence="2" type="ORF">BECKTUN1418E_GA0071001_11965</name>
    <name evidence="1" type="ORF">BECKTUN1418F_GA0071002_11994</name>
</gene>
<reference evidence="1" key="1">
    <citation type="submission" date="2019-02" db="EMBL/GenBank/DDBJ databases">
        <authorList>
            <person name="Gruber-Vodicka R. H."/>
            <person name="Seah K. B. B."/>
        </authorList>
    </citation>
    <scope>NUCLEOTIDE SEQUENCE</scope>
    <source>
        <strain evidence="2">BECK_BY2</strain>
        <strain evidence="1">BECK_BY3</strain>
    </source>
</reference>
<dbReference type="EMBL" id="CAADFV010000196">
    <property type="protein sequence ID" value="VFK69491.1"/>
    <property type="molecule type" value="Genomic_DNA"/>
</dbReference>
<accession>A0A451A230</accession>